<dbReference type="KEGG" id="gph:GEMMAAP_02465"/>
<dbReference type="eggNOG" id="COG0457">
    <property type="taxonomic scope" value="Bacteria"/>
</dbReference>
<dbReference type="Pfam" id="PF01075">
    <property type="entry name" value="Glyco_transf_9"/>
    <property type="match status" value="1"/>
</dbReference>
<evidence type="ECO:0000256" key="1">
    <source>
        <dbReference type="PROSITE-ProRule" id="PRU00339"/>
    </source>
</evidence>
<evidence type="ECO:0000313" key="3">
    <source>
        <dbReference type="Proteomes" id="UP000076404"/>
    </source>
</evidence>
<dbReference type="InterPro" id="IPR011990">
    <property type="entry name" value="TPR-like_helical_dom_sf"/>
</dbReference>
<accession>A0A143BG59</accession>
<protein>
    <submittedName>
        <fullName evidence="2">Uncharacterized protein</fullName>
    </submittedName>
</protein>
<dbReference type="GO" id="GO:0016757">
    <property type="term" value="F:glycosyltransferase activity"/>
    <property type="evidence" value="ECO:0007669"/>
    <property type="project" value="InterPro"/>
</dbReference>
<gene>
    <name evidence="2" type="ORF">GEMMAAP_02465</name>
</gene>
<organism evidence="2 3">
    <name type="scientific">Gemmatimonas phototrophica</name>
    <dbReference type="NCBI Taxonomy" id="1379270"/>
    <lineage>
        <taxon>Bacteria</taxon>
        <taxon>Pseudomonadati</taxon>
        <taxon>Gemmatimonadota</taxon>
        <taxon>Gemmatimonadia</taxon>
        <taxon>Gemmatimonadales</taxon>
        <taxon>Gemmatimonadaceae</taxon>
        <taxon>Gemmatimonas</taxon>
    </lineage>
</organism>
<keyword evidence="3" id="KW-1185">Reference proteome</keyword>
<dbReference type="InterPro" id="IPR019734">
    <property type="entry name" value="TPR_rpt"/>
</dbReference>
<keyword evidence="1" id="KW-0802">TPR repeat</keyword>
<reference evidence="2 3" key="2">
    <citation type="journal article" date="2016" name="Environ. Microbiol. Rep.">
        <title>Metagenomic evidence for the presence of phototrophic Gemmatimonadetes bacteria in diverse environments.</title>
        <authorList>
            <person name="Zeng Y."/>
            <person name="Baumbach J."/>
            <person name="Barbosa E.G."/>
            <person name="Azevedo V."/>
            <person name="Zhang C."/>
            <person name="Koblizek M."/>
        </authorList>
    </citation>
    <scope>NUCLEOTIDE SEQUENCE [LARGE SCALE GENOMIC DNA]</scope>
    <source>
        <strain evidence="2 3">AP64</strain>
    </source>
</reference>
<reference evidence="2 3" key="1">
    <citation type="journal article" date="2014" name="Proc. Natl. Acad. Sci. U.S.A.">
        <title>Functional type 2 photosynthetic reaction centers found in the rare bacterial phylum Gemmatimonadetes.</title>
        <authorList>
            <person name="Zeng Y."/>
            <person name="Feng F."/>
            <person name="Medova H."/>
            <person name="Dean J."/>
            <person name="Koblizek M."/>
        </authorList>
    </citation>
    <scope>NUCLEOTIDE SEQUENCE [LARGE SCALE GENOMIC DNA]</scope>
    <source>
        <strain evidence="2 3">AP64</strain>
    </source>
</reference>
<dbReference type="OrthoDB" id="9814129at2"/>
<dbReference type="PROSITE" id="PS50005">
    <property type="entry name" value="TPR"/>
    <property type="match status" value="1"/>
</dbReference>
<feature type="repeat" description="TPR" evidence="1">
    <location>
        <begin position="72"/>
        <end position="105"/>
    </location>
</feature>
<dbReference type="RefSeq" id="WP_026849292.1">
    <property type="nucleotide sequence ID" value="NZ_CP011454.1"/>
</dbReference>
<dbReference type="AlphaFoldDB" id="A0A143BG59"/>
<dbReference type="SMART" id="SM00028">
    <property type="entry name" value="TPR"/>
    <property type="match status" value="3"/>
</dbReference>
<dbReference type="SUPFAM" id="SSF53756">
    <property type="entry name" value="UDP-Glycosyltransferase/glycogen phosphorylase"/>
    <property type="match status" value="1"/>
</dbReference>
<dbReference type="Pfam" id="PF13432">
    <property type="entry name" value="TPR_16"/>
    <property type="match status" value="1"/>
</dbReference>
<dbReference type="SUPFAM" id="SSF48452">
    <property type="entry name" value="TPR-like"/>
    <property type="match status" value="1"/>
</dbReference>
<dbReference type="STRING" id="1379270.GEMMAAP_02465"/>
<dbReference type="Gene3D" id="1.25.40.10">
    <property type="entry name" value="Tetratricopeptide repeat domain"/>
    <property type="match status" value="1"/>
</dbReference>
<dbReference type="EMBL" id="CP011454">
    <property type="protein sequence ID" value="AMW04006.1"/>
    <property type="molecule type" value="Genomic_DNA"/>
</dbReference>
<evidence type="ECO:0000313" key="2">
    <source>
        <dbReference type="EMBL" id="AMW04006.1"/>
    </source>
</evidence>
<dbReference type="Proteomes" id="UP000076404">
    <property type="component" value="Chromosome"/>
</dbReference>
<proteinExistence type="predicted"/>
<sequence>MTLEQLLEAGQTALDAGRFHEASERFEEAWQLHRESFALVQVAANARRLAGDVLAERQLWQRAATTAPPGDAAGLYALGTGLLETGAPQEAQPCFERVVRMLPRDAAALGALASALRANGDPQRGWAMVQKAIGMTTAAPALLLTAAQIRHALGDLSGARQWLAKAERLRPDHALTSVQRAFTHLIAGACQAGWDAFEARGLPQGPEGVPAWHGEPLAGATIAVVMEQGLGDLFHFVRYVRRLEARGAARVIVECPPSALRLLQASGFDAVATGLLPRTDWYVPLLSLPHRLGSDTDVAGDVVPYLHAEMSDGAPAPHADRRVGLVTHGNPAFLSTVLRDLDASHAARLAEIPGIQWVWLQMGEPIPPALDHAEQPALGGDWLDTARLLQTLDAVVSVDTAVAHLAGAMQLPVFVLLPYAPDWRWGLRSDRTAWYPSARLVRQPGPRDWAGALDELQRAVGAMSPRAMP</sequence>
<dbReference type="InterPro" id="IPR002201">
    <property type="entry name" value="Glyco_trans_9"/>
</dbReference>
<dbReference type="eggNOG" id="COG0859">
    <property type="taxonomic scope" value="Bacteria"/>
</dbReference>
<dbReference type="Gene3D" id="3.40.50.2000">
    <property type="entry name" value="Glycogen Phosphorylase B"/>
    <property type="match status" value="1"/>
</dbReference>
<name>A0A143BG59_9BACT</name>